<keyword evidence="8 10" id="KW-0472">Membrane</keyword>
<dbReference type="SMART" id="SM00052">
    <property type="entry name" value="EAL"/>
    <property type="match status" value="1"/>
</dbReference>
<evidence type="ECO:0000313" key="12">
    <source>
        <dbReference type="EMBL" id="KKL97507.1"/>
    </source>
</evidence>
<dbReference type="PROSITE" id="PS50883">
    <property type="entry name" value="EAL"/>
    <property type="match status" value="1"/>
</dbReference>
<dbReference type="PANTHER" id="PTHR33121:SF79">
    <property type="entry name" value="CYCLIC DI-GMP PHOSPHODIESTERASE PDED-RELATED"/>
    <property type="match status" value="1"/>
</dbReference>
<evidence type="ECO:0000256" key="4">
    <source>
        <dbReference type="ARBA" id="ARBA00022636"/>
    </source>
</evidence>
<feature type="transmembrane region" description="Helical" evidence="10">
    <location>
        <begin position="9"/>
        <end position="30"/>
    </location>
</feature>
<organism evidence="12">
    <name type="scientific">marine sediment metagenome</name>
    <dbReference type="NCBI Taxonomy" id="412755"/>
    <lineage>
        <taxon>unclassified sequences</taxon>
        <taxon>metagenomes</taxon>
        <taxon>ecological metagenomes</taxon>
    </lineage>
</organism>
<dbReference type="AlphaFoldDB" id="A0A0F9JER3"/>
<dbReference type="Pfam" id="PF12792">
    <property type="entry name" value="CSS-motif"/>
    <property type="match status" value="1"/>
</dbReference>
<feature type="domain" description="EAL" evidence="11">
    <location>
        <begin position="261"/>
        <end position="510"/>
    </location>
</feature>
<dbReference type="PANTHER" id="PTHR33121">
    <property type="entry name" value="CYCLIC DI-GMP PHOSPHODIESTERASE PDEF"/>
    <property type="match status" value="1"/>
</dbReference>
<accession>A0A0F9JER3</accession>
<dbReference type="GO" id="GO:0071111">
    <property type="term" value="F:cyclic-guanylate-specific phosphodiesterase activity"/>
    <property type="evidence" value="ECO:0007669"/>
    <property type="project" value="UniProtKB-EC"/>
</dbReference>
<keyword evidence="3" id="KW-1003">Cell membrane</keyword>
<dbReference type="Gene3D" id="3.20.20.450">
    <property type="entry name" value="EAL domain"/>
    <property type="match status" value="1"/>
</dbReference>
<comment type="catalytic activity">
    <reaction evidence="9">
        <text>3',3'-c-di-GMP + H2O = 5'-phosphoguanylyl(3'-&gt;5')guanosine + H(+)</text>
        <dbReference type="Rhea" id="RHEA:24902"/>
        <dbReference type="ChEBI" id="CHEBI:15377"/>
        <dbReference type="ChEBI" id="CHEBI:15378"/>
        <dbReference type="ChEBI" id="CHEBI:58754"/>
        <dbReference type="ChEBI" id="CHEBI:58805"/>
        <dbReference type="EC" id="3.1.4.52"/>
    </reaction>
</comment>
<keyword evidence="7 10" id="KW-1133">Transmembrane helix</keyword>
<dbReference type="InterPro" id="IPR024744">
    <property type="entry name" value="CSS-motif_dom"/>
</dbReference>
<dbReference type="GO" id="GO:0005886">
    <property type="term" value="C:plasma membrane"/>
    <property type="evidence" value="ECO:0007669"/>
    <property type="project" value="UniProtKB-SubCell"/>
</dbReference>
<dbReference type="InterPro" id="IPR001633">
    <property type="entry name" value="EAL_dom"/>
</dbReference>
<comment type="caution">
    <text evidence="12">The sequence shown here is derived from an EMBL/GenBank/DDBJ whole genome shotgun (WGS) entry which is preliminary data.</text>
</comment>
<gene>
    <name evidence="12" type="ORF">LCGC14_1833790</name>
</gene>
<keyword evidence="4" id="KW-0973">c-di-GMP</keyword>
<feature type="transmembrane region" description="Helical" evidence="10">
    <location>
        <begin position="234"/>
        <end position="259"/>
    </location>
</feature>
<sequence>MKKYQKKSLLAGLFGFIVFIFGVVIIASLAGQRLGQQIQTDAKLLINHIDAADAEREKLLSSLNAYNYTQCNDSTLLAMRRALFDATYVVDIGFFQNDKLVCTAGNGILANPLDDRAPDYIERDGVRVRFAPEFSLILFPERIMQVVIVRQHNYNVILQPSKIDLHSVHAKTWQVFFKSDQTINHLTGTEGVYKKVSSSMVLPYESLTLCSQVTPNYCVAVFSPWREFISKKRMLFLICLTLCVLAGLSAGLMANYYLATKRSTWRRVRRGLHQHSFYWTYQPIINLQTQQVIGCEVLARFEDKFGALTPDEFIPLIRKHQQTWLFTQTMITTMLHELSEAKELPDKFKVSVNIFPYDVQQGRLSELIHMPALLESRFSICLEITEDEYLDSNIAHSHLQSLADAGFTLSIDDFGTGYSNLANLQNLSFHQLKIDRTFVQDIATAGLKASMIPNIMELVTKLGYTCVAEGIETQEQEAILKTAGVQYGQGWKYGKPMPIKQFKQFMGTQKNS</sequence>
<evidence type="ECO:0000256" key="5">
    <source>
        <dbReference type="ARBA" id="ARBA00022692"/>
    </source>
</evidence>
<evidence type="ECO:0000256" key="2">
    <source>
        <dbReference type="ARBA" id="ARBA00012282"/>
    </source>
</evidence>
<evidence type="ECO:0000256" key="6">
    <source>
        <dbReference type="ARBA" id="ARBA00022801"/>
    </source>
</evidence>
<dbReference type="SUPFAM" id="SSF141868">
    <property type="entry name" value="EAL domain-like"/>
    <property type="match status" value="1"/>
</dbReference>
<dbReference type="InterPro" id="IPR035919">
    <property type="entry name" value="EAL_sf"/>
</dbReference>
<evidence type="ECO:0000259" key="11">
    <source>
        <dbReference type="PROSITE" id="PS50883"/>
    </source>
</evidence>
<evidence type="ECO:0000256" key="3">
    <source>
        <dbReference type="ARBA" id="ARBA00022475"/>
    </source>
</evidence>
<dbReference type="CDD" id="cd01948">
    <property type="entry name" value="EAL"/>
    <property type="match status" value="1"/>
</dbReference>
<evidence type="ECO:0000256" key="8">
    <source>
        <dbReference type="ARBA" id="ARBA00023136"/>
    </source>
</evidence>
<protein>
    <recommendedName>
        <fullName evidence="2">cyclic-guanylate-specific phosphodiesterase</fullName>
        <ecNumber evidence="2">3.1.4.52</ecNumber>
    </recommendedName>
</protein>
<evidence type="ECO:0000256" key="1">
    <source>
        <dbReference type="ARBA" id="ARBA00004651"/>
    </source>
</evidence>
<dbReference type="InterPro" id="IPR050706">
    <property type="entry name" value="Cyclic-di-GMP_PDE-like"/>
</dbReference>
<reference evidence="12" key="1">
    <citation type="journal article" date="2015" name="Nature">
        <title>Complex archaea that bridge the gap between prokaryotes and eukaryotes.</title>
        <authorList>
            <person name="Spang A."/>
            <person name="Saw J.H."/>
            <person name="Jorgensen S.L."/>
            <person name="Zaremba-Niedzwiedzka K."/>
            <person name="Martijn J."/>
            <person name="Lind A.E."/>
            <person name="van Eijk R."/>
            <person name="Schleper C."/>
            <person name="Guy L."/>
            <person name="Ettema T.J."/>
        </authorList>
    </citation>
    <scope>NUCLEOTIDE SEQUENCE</scope>
</reference>
<dbReference type="EMBL" id="LAZR01018153">
    <property type="protein sequence ID" value="KKL97507.1"/>
    <property type="molecule type" value="Genomic_DNA"/>
</dbReference>
<name>A0A0F9JER3_9ZZZZ</name>
<keyword evidence="5 10" id="KW-0812">Transmembrane</keyword>
<comment type="subcellular location">
    <subcellularLocation>
        <location evidence="1">Cell membrane</location>
        <topology evidence="1">Multi-pass membrane protein</topology>
    </subcellularLocation>
</comment>
<dbReference type="EC" id="3.1.4.52" evidence="2"/>
<proteinExistence type="predicted"/>
<evidence type="ECO:0000256" key="10">
    <source>
        <dbReference type="SAM" id="Phobius"/>
    </source>
</evidence>
<evidence type="ECO:0000256" key="7">
    <source>
        <dbReference type="ARBA" id="ARBA00022989"/>
    </source>
</evidence>
<evidence type="ECO:0000256" key="9">
    <source>
        <dbReference type="ARBA" id="ARBA00034290"/>
    </source>
</evidence>
<dbReference type="Pfam" id="PF00563">
    <property type="entry name" value="EAL"/>
    <property type="match status" value="1"/>
</dbReference>
<keyword evidence="6" id="KW-0378">Hydrolase</keyword>